<keyword evidence="1" id="KW-0479">Metal-binding</keyword>
<accession>A0AAN6ZZX5</accession>
<gene>
    <name evidence="7" type="ORF">C8A00DRAFT_12747</name>
</gene>
<comment type="caution">
    <text evidence="7">The sequence shown here is derived from an EMBL/GenBank/DDBJ whole genome shotgun (WGS) entry which is preliminary data.</text>
</comment>
<reference evidence="7" key="1">
    <citation type="journal article" date="2023" name="Mol. Phylogenet. Evol.">
        <title>Genome-scale phylogeny and comparative genomics of the fungal order Sordariales.</title>
        <authorList>
            <person name="Hensen N."/>
            <person name="Bonometti L."/>
            <person name="Westerberg I."/>
            <person name="Brannstrom I.O."/>
            <person name="Guillou S."/>
            <person name="Cros-Aarteil S."/>
            <person name="Calhoun S."/>
            <person name="Haridas S."/>
            <person name="Kuo A."/>
            <person name="Mondo S."/>
            <person name="Pangilinan J."/>
            <person name="Riley R."/>
            <person name="LaButti K."/>
            <person name="Andreopoulos B."/>
            <person name="Lipzen A."/>
            <person name="Chen C."/>
            <person name="Yan M."/>
            <person name="Daum C."/>
            <person name="Ng V."/>
            <person name="Clum A."/>
            <person name="Steindorff A."/>
            <person name="Ohm R.A."/>
            <person name="Martin F."/>
            <person name="Silar P."/>
            <person name="Natvig D.O."/>
            <person name="Lalanne C."/>
            <person name="Gautier V."/>
            <person name="Ament-Velasquez S.L."/>
            <person name="Kruys A."/>
            <person name="Hutchinson M.I."/>
            <person name="Powell A.J."/>
            <person name="Barry K."/>
            <person name="Miller A.N."/>
            <person name="Grigoriev I.V."/>
            <person name="Debuchy R."/>
            <person name="Gladieux P."/>
            <person name="Hiltunen Thoren M."/>
            <person name="Johannesson H."/>
        </authorList>
    </citation>
    <scope>NUCLEOTIDE SEQUENCE</scope>
    <source>
        <strain evidence="7">CBS 538.74</strain>
    </source>
</reference>
<feature type="domain" description="C2H2-type" evidence="6">
    <location>
        <begin position="234"/>
        <end position="262"/>
    </location>
</feature>
<name>A0AAN6ZZX5_9PEZI</name>
<dbReference type="Pfam" id="PF00096">
    <property type="entry name" value="zf-C2H2"/>
    <property type="match status" value="1"/>
</dbReference>
<dbReference type="GO" id="GO:0008270">
    <property type="term" value="F:zinc ion binding"/>
    <property type="evidence" value="ECO:0007669"/>
    <property type="project" value="UniProtKB-KW"/>
</dbReference>
<dbReference type="InterPro" id="IPR036236">
    <property type="entry name" value="Znf_C2H2_sf"/>
</dbReference>
<organism evidence="7 8">
    <name type="scientific">Chaetomidium leptoderma</name>
    <dbReference type="NCBI Taxonomy" id="669021"/>
    <lineage>
        <taxon>Eukaryota</taxon>
        <taxon>Fungi</taxon>
        <taxon>Dikarya</taxon>
        <taxon>Ascomycota</taxon>
        <taxon>Pezizomycotina</taxon>
        <taxon>Sordariomycetes</taxon>
        <taxon>Sordariomycetidae</taxon>
        <taxon>Sordariales</taxon>
        <taxon>Chaetomiaceae</taxon>
        <taxon>Chaetomidium</taxon>
    </lineage>
</organism>
<sequence length="353" mass="39875">MVVTCRECKLEVANNTALVVHWEEQRDLDAGHYHCSQCMDLYHTPEAEHRHHKEQDLGCPGSDERFVTASGLIEHIEKNRCKKVKNDDYAARREEKLAFARGLQRRHNGEDVDLADHLSVANLSLTEESMATQKGPQNFTQFLSRTKDVPVGIPSLSSLRPKADRTVRPNPVTFAMMKKKNLFPDAPAAVRPTAEKMGALQKPAETKQPEWPAHDPRNPQWDPAKYYVKYINKYKCPHDRCPKSFPSAAGLRSHLLSAKHAGLLKVQCPHCYKWFDSMAAITAHAESQGVRCTIRETNGYRQFIDQLTAGIVDTAGSHGDGTEKYVVPQEARQVFGTSQGRWVLEQLKQQENP</sequence>
<keyword evidence="8" id="KW-1185">Reference proteome</keyword>
<evidence type="ECO:0000259" key="6">
    <source>
        <dbReference type="PROSITE" id="PS50157"/>
    </source>
</evidence>
<keyword evidence="2" id="KW-0677">Repeat</keyword>
<dbReference type="SMART" id="SM00355">
    <property type="entry name" value="ZnF_C2H2"/>
    <property type="match status" value="2"/>
</dbReference>
<dbReference type="PANTHER" id="PTHR24409">
    <property type="entry name" value="ZINC FINGER PROTEIN 142"/>
    <property type="match status" value="1"/>
</dbReference>
<dbReference type="GO" id="GO:0000977">
    <property type="term" value="F:RNA polymerase II transcription regulatory region sequence-specific DNA binding"/>
    <property type="evidence" value="ECO:0007669"/>
    <property type="project" value="TreeGrafter"/>
</dbReference>
<dbReference type="GO" id="GO:0005634">
    <property type="term" value="C:nucleus"/>
    <property type="evidence" value="ECO:0007669"/>
    <property type="project" value="TreeGrafter"/>
</dbReference>
<dbReference type="GO" id="GO:0000981">
    <property type="term" value="F:DNA-binding transcription factor activity, RNA polymerase II-specific"/>
    <property type="evidence" value="ECO:0007669"/>
    <property type="project" value="TreeGrafter"/>
</dbReference>
<dbReference type="AlphaFoldDB" id="A0AAN6ZZX5"/>
<keyword evidence="4" id="KW-0862">Zinc</keyword>
<dbReference type="Gene3D" id="3.30.160.60">
    <property type="entry name" value="Classic Zinc Finger"/>
    <property type="match status" value="1"/>
</dbReference>
<evidence type="ECO:0000256" key="4">
    <source>
        <dbReference type="ARBA" id="ARBA00022833"/>
    </source>
</evidence>
<protein>
    <recommendedName>
        <fullName evidence="6">C2H2-type domain-containing protein</fullName>
    </recommendedName>
</protein>
<proteinExistence type="predicted"/>
<evidence type="ECO:0000256" key="1">
    <source>
        <dbReference type="ARBA" id="ARBA00022723"/>
    </source>
</evidence>
<evidence type="ECO:0000256" key="3">
    <source>
        <dbReference type="ARBA" id="ARBA00022771"/>
    </source>
</evidence>
<keyword evidence="3 5" id="KW-0863">Zinc-finger</keyword>
<dbReference type="InterPro" id="IPR013087">
    <property type="entry name" value="Znf_C2H2_type"/>
</dbReference>
<dbReference type="Proteomes" id="UP001302745">
    <property type="component" value="Unassembled WGS sequence"/>
</dbReference>
<evidence type="ECO:0000313" key="7">
    <source>
        <dbReference type="EMBL" id="KAK4156339.1"/>
    </source>
</evidence>
<dbReference type="PANTHER" id="PTHR24409:SF295">
    <property type="entry name" value="AZ2-RELATED"/>
    <property type="match status" value="1"/>
</dbReference>
<dbReference type="PROSITE" id="PS50157">
    <property type="entry name" value="ZINC_FINGER_C2H2_2"/>
    <property type="match status" value="1"/>
</dbReference>
<evidence type="ECO:0000256" key="5">
    <source>
        <dbReference type="PROSITE-ProRule" id="PRU00042"/>
    </source>
</evidence>
<reference evidence="7" key="2">
    <citation type="submission" date="2023-05" db="EMBL/GenBank/DDBJ databases">
        <authorList>
            <consortium name="Lawrence Berkeley National Laboratory"/>
            <person name="Steindorff A."/>
            <person name="Hensen N."/>
            <person name="Bonometti L."/>
            <person name="Westerberg I."/>
            <person name="Brannstrom I.O."/>
            <person name="Guillou S."/>
            <person name="Cros-Aarteil S."/>
            <person name="Calhoun S."/>
            <person name="Haridas S."/>
            <person name="Kuo A."/>
            <person name="Mondo S."/>
            <person name="Pangilinan J."/>
            <person name="Riley R."/>
            <person name="Labutti K."/>
            <person name="Andreopoulos B."/>
            <person name="Lipzen A."/>
            <person name="Chen C."/>
            <person name="Yanf M."/>
            <person name="Daum C."/>
            <person name="Ng V."/>
            <person name="Clum A."/>
            <person name="Ohm R."/>
            <person name="Martin F."/>
            <person name="Silar P."/>
            <person name="Natvig D."/>
            <person name="Lalanne C."/>
            <person name="Gautier V."/>
            <person name="Ament-Velasquez S.L."/>
            <person name="Kruys A."/>
            <person name="Hutchinson M.I."/>
            <person name="Powell A.J."/>
            <person name="Barry K."/>
            <person name="Miller A.N."/>
            <person name="Grigoriev I.V."/>
            <person name="Debuchy R."/>
            <person name="Gladieux P."/>
            <person name="Thoren M.H."/>
            <person name="Johannesson H."/>
        </authorList>
    </citation>
    <scope>NUCLEOTIDE SEQUENCE</scope>
    <source>
        <strain evidence="7">CBS 538.74</strain>
    </source>
</reference>
<evidence type="ECO:0000256" key="2">
    <source>
        <dbReference type="ARBA" id="ARBA00022737"/>
    </source>
</evidence>
<dbReference type="SUPFAM" id="SSF57667">
    <property type="entry name" value="beta-beta-alpha zinc fingers"/>
    <property type="match status" value="1"/>
</dbReference>
<dbReference type="EMBL" id="MU856870">
    <property type="protein sequence ID" value="KAK4156339.1"/>
    <property type="molecule type" value="Genomic_DNA"/>
</dbReference>
<evidence type="ECO:0000313" key="8">
    <source>
        <dbReference type="Proteomes" id="UP001302745"/>
    </source>
</evidence>
<dbReference type="PROSITE" id="PS00028">
    <property type="entry name" value="ZINC_FINGER_C2H2_1"/>
    <property type="match status" value="1"/>
</dbReference>